<feature type="region of interest" description="Disordered" evidence="1">
    <location>
        <begin position="36"/>
        <end position="66"/>
    </location>
</feature>
<protein>
    <submittedName>
        <fullName evidence="2">Uncharacterized protein</fullName>
    </submittedName>
</protein>
<proteinExistence type="predicted"/>
<comment type="caution">
    <text evidence="2">The sequence shown here is derived from an EMBL/GenBank/DDBJ whole genome shotgun (WGS) entry which is preliminary data.</text>
</comment>
<reference evidence="2" key="1">
    <citation type="journal article" date="2022" name="bioRxiv">
        <title>Genomics of Preaxostyla Flagellates Illuminates Evolutionary Transitions and the Path Towards Mitochondrial Loss.</title>
        <authorList>
            <person name="Novak L.V.F."/>
            <person name="Treitli S.C."/>
            <person name="Pyrih J."/>
            <person name="Halakuc P."/>
            <person name="Pipaliya S.V."/>
            <person name="Vacek V."/>
            <person name="Brzon O."/>
            <person name="Soukal P."/>
            <person name="Eme L."/>
            <person name="Dacks J.B."/>
            <person name="Karnkowska A."/>
            <person name="Elias M."/>
            <person name="Hampl V."/>
        </authorList>
    </citation>
    <scope>NUCLEOTIDE SEQUENCE</scope>
    <source>
        <strain evidence="2">RCP-MX</strain>
    </source>
</reference>
<organism evidence="2 3">
    <name type="scientific">Paratrimastix pyriformis</name>
    <dbReference type="NCBI Taxonomy" id="342808"/>
    <lineage>
        <taxon>Eukaryota</taxon>
        <taxon>Metamonada</taxon>
        <taxon>Preaxostyla</taxon>
        <taxon>Paratrimastigidae</taxon>
        <taxon>Paratrimastix</taxon>
    </lineage>
</organism>
<gene>
    <name evidence="2" type="ORF">PAPYR_11753</name>
</gene>
<evidence type="ECO:0000256" key="1">
    <source>
        <dbReference type="SAM" id="MobiDB-lite"/>
    </source>
</evidence>
<sequence>MVFVRFAYEMSCNWCQHASAAVAARDLQLAKSMATQRITHPRCDQGGPARHHSPRVPGEGGRRLKP</sequence>
<keyword evidence="3" id="KW-1185">Reference proteome</keyword>
<name>A0ABQ8U342_9EUKA</name>
<accession>A0ABQ8U342</accession>
<dbReference type="Proteomes" id="UP001141327">
    <property type="component" value="Unassembled WGS sequence"/>
</dbReference>
<evidence type="ECO:0000313" key="2">
    <source>
        <dbReference type="EMBL" id="KAJ4453716.1"/>
    </source>
</evidence>
<evidence type="ECO:0000313" key="3">
    <source>
        <dbReference type="Proteomes" id="UP001141327"/>
    </source>
</evidence>
<dbReference type="EMBL" id="JAPMOS010000225">
    <property type="protein sequence ID" value="KAJ4453716.1"/>
    <property type="molecule type" value="Genomic_DNA"/>
</dbReference>